<keyword evidence="4" id="KW-1185">Reference proteome</keyword>
<dbReference type="InterPro" id="IPR003615">
    <property type="entry name" value="HNH_nuc"/>
</dbReference>
<dbReference type="InterPro" id="IPR003870">
    <property type="entry name" value="DUF222"/>
</dbReference>
<feature type="compositionally biased region" description="Basic and acidic residues" evidence="1">
    <location>
        <begin position="167"/>
        <end position="178"/>
    </location>
</feature>
<comment type="caution">
    <text evidence="3">The sequence shown here is derived from an EMBL/GenBank/DDBJ whole genome shotgun (WGS) entry which is preliminary data.</text>
</comment>
<gene>
    <name evidence="3" type="ORF">IOE58_09530</name>
</gene>
<feature type="compositionally biased region" description="Low complexity" evidence="1">
    <location>
        <begin position="410"/>
        <end position="436"/>
    </location>
</feature>
<keyword evidence="3" id="KW-0255">Endonuclease</keyword>
<reference evidence="3 4" key="1">
    <citation type="submission" date="2020-10" db="EMBL/GenBank/DDBJ databases">
        <title>Draft genome and description of Brachybacterium epidermidis sp nov.</title>
        <authorList>
            <person name="Boxberger M."/>
            <person name="La Scola B."/>
        </authorList>
    </citation>
    <scope>NUCLEOTIDE SEQUENCE [LARGE SCALE GENOMIC DNA]</scope>
    <source>
        <strain evidence="3 4">Marseille-Q2903</strain>
    </source>
</reference>
<dbReference type="CDD" id="cd00085">
    <property type="entry name" value="HNHc"/>
    <property type="match status" value="1"/>
</dbReference>
<evidence type="ECO:0000259" key="2">
    <source>
        <dbReference type="Pfam" id="PF02720"/>
    </source>
</evidence>
<organism evidence="3 4">
    <name type="scientific">Brachybacterium epidermidis</name>
    <dbReference type="NCBI Taxonomy" id="2781983"/>
    <lineage>
        <taxon>Bacteria</taxon>
        <taxon>Bacillati</taxon>
        <taxon>Actinomycetota</taxon>
        <taxon>Actinomycetes</taxon>
        <taxon>Micrococcales</taxon>
        <taxon>Dermabacteraceae</taxon>
        <taxon>Brachybacterium</taxon>
    </lineage>
</organism>
<name>A0ABR9W1V6_9MICO</name>
<dbReference type="EMBL" id="JADEYR010000009">
    <property type="protein sequence ID" value="MBE9404414.1"/>
    <property type="molecule type" value="Genomic_DNA"/>
</dbReference>
<feature type="region of interest" description="Disordered" evidence="1">
    <location>
        <begin position="476"/>
        <end position="495"/>
    </location>
</feature>
<accession>A0ABR9W1V6</accession>
<proteinExistence type="predicted"/>
<dbReference type="GO" id="GO:0004519">
    <property type="term" value="F:endonuclease activity"/>
    <property type="evidence" value="ECO:0007669"/>
    <property type="project" value="UniProtKB-KW"/>
</dbReference>
<feature type="domain" description="DUF222" evidence="2">
    <location>
        <begin position="37"/>
        <end position="308"/>
    </location>
</feature>
<feature type="non-terminal residue" evidence="3">
    <location>
        <position position="495"/>
    </location>
</feature>
<evidence type="ECO:0000313" key="4">
    <source>
        <dbReference type="Proteomes" id="UP000644727"/>
    </source>
</evidence>
<evidence type="ECO:0000313" key="3">
    <source>
        <dbReference type="EMBL" id="MBE9404414.1"/>
    </source>
</evidence>
<sequence length="495" mass="53833">MRARHPLTPQSVAERGGAVPGTVEADTAVRLLALQREQSREHARMLRELAPLWIAPANDEEAADDRAESAVVAAVALRTTTSHASTLIRQAHTAVHHLPALFARLEAGDLPVEWHQRILRTTREFTPAQLAEVDQRVSAWDLASIPVQRFRRELRVLVAWLHHAGETTPRPEDQREVALEGSPVDDGTATVRITGPVPEILSLSRRLDASARAIQDQQRHALADGAPIPFDPDGQAAATGAPLTLGALRYAILTRSVLETGGIEVPGERFRISVMVPVMTLMGHSDAPALIDGTIPIPASMARMIAAGEPFWHRILTDPVTGAHIPATTTSYRPPASMLEQLRIQHPVCAVPGCIRSSTSRAEADHITEYDHTDPTAGGQTCVANLHLLCFTHHRLKTLGRIDPVRGPDGTTHWRIGTTTGTSTTTGASTGRPRAAASIPANRDLTTPLLAQALHDAWSQYQWGLELTALDRNGTLDQLHHPDHPDHDDTDHHRT</sequence>
<feature type="region of interest" description="Disordered" evidence="1">
    <location>
        <begin position="407"/>
        <end position="436"/>
    </location>
</feature>
<feature type="compositionally biased region" description="Basic and acidic residues" evidence="1">
    <location>
        <begin position="478"/>
        <end position="495"/>
    </location>
</feature>
<protein>
    <submittedName>
        <fullName evidence="3">HNH endonuclease</fullName>
    </submittedName>
</protein>
<feature type="region of interest" description="Disordered" evidence="1">
    <location>
        <begin position="167"/>
        <end position="188"/>
    </location>
</feature>
<keyword evidence="3" id="KW-0540">Nuclease</keyword>
<dbReference type="Pfam" id="PF02720">
    <property type="entry name" value="DUF222"/>
    <property type="match status" value="1"/>
</dbReference>
<keyword evidence="3" id="KW-0378">Hydrolase</keyword>
<evidence type="ECO:0000256" key="1">
    <source>
        <dbReference type="SAM" id="MobiDB-lite"/>
    </source>
</evidence>
<dbReference type="Proteomes" id="UP000644727">
    <property type="component" value="Unassembled WGS sequence"/>
</dbReference>